<keyword evidence="14" id="KW-1185">Reference proteome</keyword>
<feature type="compositionally biased region" description="Basic and acidic residues" evidence="10">
    <location>
        <begin position="109"/>
        <end position="122"/>
    </location>
</feature>
<evidence type="ECO:0000256" key="11">
    <source>
        <dbReference type="SAM" id="Phobius"/>
    </source>
</evidence>
<dbReference type="FunFam" id="3.40.50.720:FF:000036">
    <property type="entry name" value="Glutathione-regulated potassium-efflux system protein KefB"/>
    <property type="match status" value="1"/>
</dbReference>
<keyword evidence="6" id="KW-0630">Potassium</keyword>
<keyword evidence="8" id="KW-0406">Ion transport</keyword>
<evidence type="ECO:0000256" key="9">
    <source>
        <dbReference type="ARBA" id="ARBA00023136"/>
    </source>
</evidence>
<evidence type="ECO:0000313" key="13">
    <source>
        <dbReference type="EMBL" id="GHP04880.1"/>
    </source>
</evidence>
<sequence>MSGTWLHQVCSTHALPGRKQLPLAAVVSDRDRARRHRRGSLRSRQVGAQHRNGSLARLQPRGAPPRPAVWAAAVKTGDEDEGKAPAGDEAATNAEAGGDGDDDAEDETEPQKTLEELEQERERAVKRKIESIEFKDQCEADAQMFAEQSLAAQEAYDFADSVLKAAEQALEKAVEVEEIAKAAVEEGMPDDAPEVQAFAAAAKRLDELRSEVGAAQLACDDCAESLAEAEKKTSNAMLKAELAVSQEAAALRSCDELDKIIDDVTKVDDSEEGAGSASAAVPPALVEDVLKSVDGADGAASPAPAPAAESAATVAALSSADEALSSADLADMPSSEKEEQEKKEPVVRRTATSSQYMAAPLMSGKGDTVENDLQNLKRFTKKVLKKAVVVLIVAATTIFAGMTASKRFGWSLPSLPSTATSTGVGSLKGLERGIAFVGESANKVTQYLSTDTGKEGEHGHDDGGIVDVIVLLATACVAVPLIQRVPGGSPILGFLIGGAIIGPNGVGIISHVNAVKELAEFGVVFLLFNIGLELSLERLQSMAKYVFGLGMVQVCVSIALVYALIPVLLPASLIASASSTGIVIGGALALSSTAVAMQVLGDRGETTERHGRITFSVLLFQDLAVVVLLMLVPLLAPQAPGAAGGSNAIGEALVKAGVRAVLCITAIIAGGRVLLRPIFNRMAGGNTPAELFAALTLLVAIGTSAITQAAGLSMALGAFLAGLLIAETEYVMQVESDIAPFRGLLLGLFFMTVGMEVQPGILVNDGLWVLGGLAILLGLKSLVMIVGGALFGLSVFTGLRASMFLAPGGEFAFVLLGESVRNAIVSKSLAEHLYLVVALSMALTPWLAAAGSMISKRFEKSDSKKFQVTTTDTDDMKGHVILAGYGRVGQLIAQLLKEKLIPFVCLELRPERVAEGRARGHNVYFGDAGSEQVLHSVGAHRAACAVVTLDTASANYRTVWALKKGYPNVKSFVRAFDVQHGLVLEKAGATAVVPETLEPSLQLASAVLTELKMPSTEVVTTVDDFRRNHMEELMTLAMSGGGGMGYSTTNSPPPPNLEDALEAVEVTMKGKKL</sequence>
<feature type="transmembrane region" description="Helical" evidence="11">
    <location>
        <begin position="743"/>
        <end position="761"/>
    </location>
</feature>
<feature type="compositionally biased region" description="Low complexity" evidence="10">
    <location>
        <begin position="87"/>
        <end position="96"/>
    </location>
</feature>
<evidence type="ECO:0000313" key="14">
    <source>
        <dbReference type="Proteomes" id="UP000660262"/>
    </source>
</evidence>
<feature type="transmembrane region" description="Helical" evidence="11">
    <location>
        <begin position="832"/>
        <end position="855"/>
    </location>
</feature>
<dbReference type="GO" id="GO:0016020">
    <property type="term" value="C:membrane"/>
    <property type="evidence" value="ECO:0007669"/>
    <property type="project" value="InterPro"/>
</dbReference>
<name>A0A830HGI2_9CHLO</name>
<feature type="transmembrane region" description="Helical" evidence="11">
    <location>
        <begin position="803"/>
        <end position="820"/>
    </location>
</feature>
<gene>
    <name evidence="13" type="ORF">PPROV_000363200</name>
</gene>
<dbReference type="Proteomes" id="UP000660262">
    <property type="component" value="Unassembled WGS sequence"/>
</dbReference>
<feature type="transmembrane region" description="Helical" evidence="11">
    <location>
        <begin position="545"/>
        <end position="569"/>
    </location>
</feature>
<feature type="transmembrane region" description="Helical" evidence="11">
    <location>
        <begin position="687"/>
        <end position="706"/>
    </location>
</feature>
<keyword evidence="9 11" id="KW-0472">Membrane</keyword>
<evidence type="ECO:0000256" key="4">
    <source>
        <dbReference type="ARBA" id="ARBA00022538"/>
    </source>
</evidence>
<evidence type="ECO:0000256" key="5">
    <source>
        <dbReference type="ARBA" id="ARBA00022692"/>
    </source>
</evidence>
<comment type="caution">
    <text evidence="13">The sequence shown here is derived from an EMBL/GenBank/DDBJ whole genome shotgun (WGS) entry which is preliminary data.</text>
</comment>
<comment type="subcellular location">
    <subcellularLocation>
        <location evidence="1">Endomembrane system</location>
        <topology evidence="1">Multi-pass membrane protein</topology>
    </subcellularLocation>
</comment>
<feature type="compositionally biased region" description="Acidic residues" evidence="10">
    <location>
        <begin position="98"/>
        <end position="108"/>
    </location>
</feature>
<keyword evidence="4" id="KW-0633">Potassium transport</keyword>
<dbReference type="Gene3D" id="1.20.1530.20">
    <property type="match status" value="1"/>
</dbReference>
<dbReference type="NCBIfam" id="TIGR00932">
    <property type="entry name" value="2a37"/>
    <property type="match status" value="1"/>
</dbReference>
<dbReference type="SUPFAM" id="SSF51735">
    <property type="entry name" value="NAD(P)-binding Rossmann-fold domains"/>
    <property type="match status" value="1"/>
</dbReference>
<evidence type="ECO:0000256" key="2">
    <source>
        <dbReference type="ARBA" id="ARBA00022448"/>
    </source>
</evidence>
<evidence type="ECO:0000256" key="7">
    <source>
        <dbReference type="ARBA" id="ARBA00022989"/>
    </source>
</evidence>
<feature type="region of interest" description="Disordered" evidence="10">
    <location>
        <begin position="328"/>
        <end position="353"/>
    </location>
</feature>
<feature type="region of interest" description="Disordered" evidence="10">
    <location>
        <begin position="27"/>
        <end position="122"/>
    </location>
</feature>
<feature type="transmembrane region" description="Helical" evidence="11">
    <location>
        <begin position="656"/>
        <end position="675"/>
    </location>
</feature>
<accession>A0A830HGI2</accession>
<proteinExistence type="predicted"/>
<feature type="transmembrane region" description="Helical" evidence="11">
    <location>
        <begin position="767"/>
        <end position="791"/>
    </location>
</feature>
<dbReference type="InterPro" id="IPR036291">
    <property type="entry name" value="NAD(P)-bd_dom_sf"/>
</dbReference>
<dbReference type="GO" id="GO:0015386">
    <property type="term" value="F:potassium:proton antiporter activity"/>
    <property type="evidence" value="ECO:0007669"/>
    <property type="project" value="TreeGrafter"/>
</dbReference>
<evidence type="ECO:0000256" key="1">
    <source>
        <dbReference type="ARBA" id="ARBA00004127"/>
    </source>
</evidence>
<protein>
    <recommendedName>
        <fullName evidence="12">RCK N-terminal domain-containing protein</fullName>
    </recommendedName>
</protein>
<dbReference type="InterPro" id="IPR004771">
    <property type="entry name" value="K/H_exchanger"/>
</dbReference>
<dbReference type="Gene3D" id="3.40.50.720">
    <property type="entry name" value="NAD(P)-binding Rossmann-like Domain"/>
    <property type="match status" value="1"/>
</dbReference>
<evidence type="ECO:0000256" key="3">
    <source>
        <dbReference type="ARBA" id="ARBA00022449"/>
    </source>
</evidence>
<keyword evidence="2" id="KW-0813">Transport</keyword>
<dbReference type="InterPro" id="IPR006153">
    <property type="entry name" value="Cation/H_exchanger_TM"/>
</dbReference>
<dbReference type="GO" id="GO:0012505">
    <property type="term" value="C:endomembrane system"/>
    <property type="evidence" value="ECO:0007669"/>
    <property type="project" value="UniProtKB-SubCell"/>
</dbReference>
<reference evidence="13" key="1">
    <citation type="submission" date="2020-10" db="EMBL/GenBank/DDBJ databases">
        <title>Unveiling of a novel bifunctional photoreceptor, Dualchrome1, isolated from a cosmopolitan green alga.</title>
        <authorList>
            <person name="Suzuki S."/>
            <person name="Kawachi M."/>
        </authorList>
    </citation>
    <scope>NUCLEOTIDE SEQUENCE</scope>
    <source>
        <strain evidence="13">NIES 2893</strain>
    </source>
</reference>
<dbReference type="Pfam" id="PF00999">
    <property type="entry name" value="Na_H_Exchanger"/>
    <property type="match status" value="1"/>
</dbReference>
<evidence type="ECO:0000256" key="10">
    <source>
        <dbReference type="SAM" id="MobiDB-lite"/>
    </source>
</evidence>
<evidence type="ECO:0000259" key="12">
    <source>
        <dbReference type="PROSITE" id="PS51201"/>
    </source>
</evidence>
<dbReference type="EMBL" id="BNJQ01000008">
    <property type="protein sequence ID" value="GHP04880.1"/>
    <property type="molecule type" value="Genomic_DNA"/>
</dbReference>
<feature type="transmembrane region" description="Helical" evidence="11">
    <location>
        <begin position="387"/>
        <end position="405"/>
    </location>
</feature>
<feature type="transmembrane region" description="Helical" evidence="11">
    <location>
        <begin position="613"/>
        <end position="636"/>
    </location>
</feature>
<dbReference type="InterPro" id="IPR038770">
    <property type="entry name" value="Na+/solute_symporter_sf"/>
</dbReference>
<organism evidence="13 14">
    <name type="scientific">Pycnococcus provasolii</name>
    <dbReference type="NCBI Taxonomy" id="41880"/>
    <lineage>
        <taxon>Eukaryota</taxon>
        <taxon>Viridiplantae</taxon>
        <taxon>Chlorophyta</taxon>
        <taxon>Pseudoscourfieldiophyceae</taxon>
        <taxon>Pseudoscourfieldiales</taxon>
        <taxon>Pycnococcaceae</taxon>
        <taxon>Pycnococcus</taxon>
    </lineage>
</organism>
<evidence type="ECO:0000256" key="8">
    <source>
        <dbReference type="ARBA" id="ARBA00023065"/>
    </source>
</evidence>
<keyword evidence="3" id="KW-0050">Antiport</keyword>
<dbReference type="Pfam" id="PF02254">
    <property type="entry name" value="TrkA_N"/>
    <property type="match status" value="1"/>
</dbReference>
<feature type="transmembrane region" description="Helical" evidence="11">
    <location>
        <begin position="581"/>
        <end position="601"/>
    </location>
</feature>
<feature type="domain" description="RCK N-terminal" evidence="12">
    <location>
        <begin position="877"/>
        <end position="994"/>
    </location>
</feature>
<feature type="transmembrane region" description="Helical" evidence="11">
    <location>
        <begin position="491"/>
        <end position="512"/>
    </location>
</feature>
<dbReference type="GO" id="GO:0009507">
    <property type="term" value="C:chloroplast"/>
    <property type="evidence" value="ECO:0007669"/>
    <property type="project" value="TreeGrafter"/>
</dbReference>
<dbReference type="OrthoDB" id="4834at2759"/>
<feature type="compositionally biased region" description="Basic and acidic residues" evidence="10">
    <location>
        <begin position="334"/>
        <end position="347"/>
    </location>
</feature>
<keyword evidence="7 11" id="KW-1133">Transmembrane helix</keyword>
<dbReference type="InterPro" id="IPR003148">
    <property type="entry name" value="RCK_N"/>
</dbReference>
<feature type="transmembrane region" description="Helical" evidence="11">
    <location>
        <begin position="518"/>
        <end position="536"/>
    </location>
</feature>
<dbReference type="PANTHER" id="PTHR46157:SF2">
    <property type="entry name" value="K(+) EFFLUX ANTIPORTER 1, CHLOROPLASTIC-RELATED"/>
    <property type="match status" value="1"/>
</dbReference>
<feature type="transmembrane region" description="Helical" evidence="11">
    <location>
        <begin position="464"/>
        <end position="482"/>
    </location>
</feature>
<keyword evidence="5 11" id="KW-0812">Transmembrane</keyword>
<dbReference type="PROSITE" id="PS51201">
    <property type="entry name" value="RCK_N"/>
    <property type="match status" value="1"/>
</dbReference>
<dbReference type="PANTHER" id="PTHR46157">
    <property type="entry name" value="K(+) EFFLUX ANTIPORTER 3, CHLOROPLASTIC"/>
    <property type="match status" value="1"/>
</dbReference>
<evidence type="ECO:0000256" key="6">
    <source>
        <dbReference type="ARBA" id="ARBA00022958"/>
    </source>
</evidence>
<dbReference type="AlphaFoldDB" id="A0A830HGI2"/>